<feature type="domain" description="WxL" evidence="1">
    <location>
        <begin position="2"/>
        <end position="110"/>
    </location>
</feature>
<dbReference type="InterPro" id="IPR027994">
    <property type="entry name" value="WxL_dom"/>
</dbReference>
<dbReference type="Proteomes" id="UP000195080">
    <property type="component" value="Chromosome"/>
</dbReference>
<gene>
    <name evidence="2" type="ORF">A5866_001428</name>
</gene>
<evidence type="ECO:0000313" key="3">
    <source>
        <dbReference type="Proteomes" id="UP000195080"/>
    </source>
</evidence>
<sequence length="113" mass="11530">MTVKQNGQFQTADTTPAVLTNAQMSMVAATPNSTELIALAYLTVPVALDPTGASSSPVATAALSTGMGTWTLAFGSGAGAAQGVKLTVPNATTKLANDQYKTTLTWTLNDSHL</sequence>
<name>A0ABZ2T4N7_9ENTE</name>
<protein>
    <submittedName>
        <fullName evidence="2">WxL domain surface protein</fullName>
    </submittedName>
</protein>
<evidence type="ECO:0000313" key="2">
    <source>
        <dbReference type="EMBL" id="WYJ86350.1"/>
    </source>
</evidence>
<proteinExistence type="predicted"/>
<dbReference type="EMBL" id="CP147248">
    <property type="protein sequence ID" value="WYJ86350.1"/>
    <property type="molecule type" value="Genomic_DNA"/>
</dbReference>
<evidence type="ECO:0000259" key="1">
    <source>
        <dbReference type="Pfam" id="PF13731"/>
    </source>
</evidence>
<organism evidence="2 3">
    <name type="scientific">Candidatus Enterococcus lemimoniae</name>
    <dbReference type="NCBI Taxonomy" id="1834167"/>
    <lineage>
        <taxon>Bacteria</taxon>
        <taxon>Bacillati</taxon>
        <taxon>Bacillota</taxon>
        <taxon>Bacilli</taxon>
        <taxon>Lactobacillales</taxon>
        <taxon>Enterococcaceae</taxon>
        <taxon>Enterococcus</taxon>
    </lineage>
</organism>
<accession>A0ABZ2T4N7</accession>
<reference evidence="3" key="1">
    <citation type="submission" date="2017-05" db="EMBL/GenBank/DDBJ databases">
        <title>The Genome Sequence of EEnterococcus faecalis 9F2_4866.</title>
        <authorList>
            <consortium name="The Broad Institute Genomics Platform"/>
            <consortium name="The Broad Institute Genomic Center for Infectious Diseases"/>
            <person name="Earl A."/>
            <person name="Manson A."/>
            <person name="Schwartman J."/>
            <person name="Gilmore M."/>
            <person name="Abouelleil A."/>
            <person name="Cao P."/>
            <person name="Chapman S."/>
            <person name="Cusick C."/>
            <person name="Shea T."/>
            <person name="Young S."/>
            <person name="Neafsey D."/>
            <person name="Nusbaum C."/>
            <person name="Birren B."/>
        </authorList>
    </citation>
    <scope>NUCLEOTIDE SEQUENCE [LARGE SCALE GENOMIC DNA]</scope>
    <source>
        <strain evidence="3">12C11_DIV0727</strain>
    </source>
</reference>
<dbReference type="Pfam" id="PF13731">
    <property type="entry name" value="WxL"/>
    <property type="match status" value="1"/>
</dbReference>
<keyword evidence="3" id="KW-1185">Reference proteome</keyword>